<dbReference type="EMBL" id="BARS01049356">
    <property type="protein sequence ID" value="GAG32062.1"/>
    <property type="molecule type" value="Genomic_DNA"/>
</dbReference>
<proteinExistence type="predicted"/>
<accession>X0X9I2</accession>
<organism evidence="1">
    <name type="scientific">marine sediment metagenome</name>
    <dbReference type="NCBI Taxonomy" id="412755"/>
    <lineage>
        <taxon>unclassified sequences</taxon>
        <taxon>metagenomes</taxon>
        <taxon>ecological metagenomes</taxon>
    </lineage>
</organism>
<dbReference type="AlphaFoldDB" id="X0X9I2"/>
<comment type="caution">
    <text evidence="1">The sequence shown here is derived from an EMBL/GenBank/DDBJ whole genome shotgun (WGS) entry which is preliminary data.</text>
</comment>
<reference evidence="1" key="1">
    <citation type="journal article" date="2014" name="Front. Microbiol.">
        <title>High frequency of phylogenetically diverse reductive dehalogenase-homologous genes in deep subseafloor sedimentary metagenomes.</title>
        <authorList>
            <person name="Kawai M."/>
            <person name="Futagami T."/>
            <person name="Toyoda A."/>
            <person name="Takaki Y."/>
            <person name="Nishi S."/>
            <person name="Hori S."/>
            <person name="Arai W."/>
            <person name="Tsubouchi T."/>
            <person name="Morono Y."/>
            <person name="Uchiyama I."/>
            <person name="Ito T."/>
            <person name="Fujiyama A."/>
            <person name="Inagaki F."/>
            <person name="Takami H."/>
        </authorList>
    </citation>
    <scope>NUCLEOTIDE SEQUENCE</scope>
    <source>
        <strain evidence="1">Expedition CK06-06</strain>
    </source>
</reference>
<gene>
    <name evidence="1" type="ORF">S01H1_73837</name>
</gene>
<protein>
    <submittedName>
        <fullName evidence="1">Uncharacterized protein</fullName>
    </submittedName>
</protein>
<sequence>MEVKSATTFAKGIRDAVRGMWLGVFDYLAFVNAMTSAIWRGYESAWAEGAAQCGMSPADRTTAEQRRLEQIVNQDLGYVPGLADFITQNSKANEGKLGKSLARAEMWAN</sequence>
<name>X0X9I2_9ZZZZ</name>
<feature type="non-terminal residue" evidence="1">
    <location>
        <position position="109"/>
    </location>
</feature>
<evidence type="ECO:0000313" key="1">
    <source>
        <dbReference type="EMBL" id="GAG32062.1"/>
    </source>
</evidence>